<name>A0AAE3KU78_9BACT</name>
<dbReference type="Proteomes" id="UP001204144">
    <property type="component" value="Unassembled WGS sequence"/>
</dbReference>
<comment type="caution">
    <text evidence="1">The sequence shown here is derived from an EMBL/GenBank/DDBJ whole genome shotgun (WGS) entry which is preliminary data.</text>
</comment>
<organism evidence="1 2">
    <name type="scientific">Lacihabitans soyangensis</name>
    <dbReference type="NCBI Taxonomy" id="869394"/>
    <lineage>
        <taxon>Bacteria</taxon>
        <taxon>Pseudomonadati</taxon>
        <taxon>Bacteroidota</taxon>
        <taxon>Cytophagia</taxon>
        <taxon>Cytophagales</taxon>
        <taxon>Leadbetterellaceae</taxon>
        <taxon>Lacihabitans</taxon>
    </lineage>
</organism>
<reference evidence="1 2" key="1">
    <citation type="submission" date="2018-11" db="EMBL/GenBank/DDBJ databases">
        <title>Novel bacteria species description.</title>
        <authorList>
            <person name="Han J.-H."/>
        </authorList>
    </citation>
    <scope>NUCLEOTIDE SEQUENCE [LARGE SCALE GENOMIC DNA]</scope>
    <source>
        <strain evidence="1 2">KCTC23259</strain>
    </source>
</reference>
<evidence type="ECO:0000313" key="2">
    <source>
        <dbReference type="Proteomes" id="UP001204144"/>
    </source>
</evidence>
<keyword evidence="2" id="KW-1185">Reference proteome</keyword>
<protein>
    <recommendedName>
        <fullName evidence="3">Lipoprotein SmpA/OmlA domain-containing protein</fullName>
    </recommendedName>
</protein>
<dbReference type="AlphaFoldDB" id="A0AAE3KU78"/>
<accession>A0AAE3KU78</accession>
<dbReference type="EMBL" id="RJUF01000017">
    <property type="protein sequence ID" value="MCP9762921.1"/>
    <property type="molecule type" value="Genomic_DNA"/>
</dbReference>
<evidence type="ECO:0000313" key="1">
    <source>
        <dbReference type="EMBL" id="MCP9762921.1"/>
    </source>
</evidence>
<sequence length="120" mass="13677">MLLQACSYSKPLEIKGFDSEAFKGDRGGCEGKRIKQLQILKDNKDQILSISENEIVKTIGRYDYQLLDKKSEKYVVYFFERGPQCQNIRNTTTSEAMILHFNSIGLVKEVIFQKGGADSM</sequence>
<proteinExistence type="predicted"/>
<gene>
    <name evidence="1" type="ORF">EGI31_08120</name>
</gene>
<evidence type="ECO:0008006" key="3">
    <source>
        <dbReference type="Google" id="ProtNLM"/>
    </source>
</evidence>